<comment type="similarity">
    <text evidence="11 12">Belongs to the TonB-dependent receptor family.</text>
</comment>
<dbReference type="PROSITE" id="PS52016">
    <property type="entry name" value="TONB_DEPENDENT_REC_3"/>
    <property type="match status" value="1"/>
</dbReference>
<evidence type="ECO:0000256" key="12">
    <source>
        <dbReference type="RuleBase" id="RU003357"/>
    </source>
</evidence>
<dbReference type="GeneID" id="93664079"/>
<keyword evidence="8 12" id="KW-0798">TonB box</keyword>
<dbReference type="Gene3D" id="2.40.170.20">
    <property type="entry name" value="TonB-dependent receptor, beta-barrel domain"/>
    <property type="match status" value="2"/>
</dbReference>
<dbReference type="Pfam" id="PF07715">
    <property type="entry name" value="Plug"/>
    <property type="match status" value="1"/>
</dbReference>
<dbReference type="InterPro" id="IPR036942">
    <property type="entry name" value="Beta-barrel_TonB_sf"/>
</dbReference>
<evidence type="ECO:0000256" key="10">
    <source>
        <dbReference type="ARBA" id="ARBA00023237"/>
    </source>
</evidence>
<reference evidence="17 18" key="2">
    <citation type="submission" date="2017-11" db="EMBL/GenBank/DDBJ databases">
        <authorList>
            <person name="Han C.G."/>
        </authorList>
    </citation>
    <scope>NUCLEOTIDE SEQUENCE [LARGE SCALE GENOMIC DNA]</scope>
    <source>
        <strain evidence="18">ATCC 43555</strain>
        <strain evidence="17">ATCC43555</strain>
    </source>
</reference>
<evidence type="ECO:0000256" key="6">
    <source>
        <dbReference type="ARBA" id="ARBA00023004"/>
    </source>
</evidence>
<dbReference type="InterPro" id="IPR012910">
    <property type="entry name" value="Plug_dom"/>
</dbReference>
<keyword evidence="7" id="KW-0406">Ion transport</keyword>
<dbReference type="GO" id="GO:0006826">
    <property type="term" value="P:iron ion transport"/>
    <property type="evidence" value="ECO:0007669"/>
    <property type="project" value="UniProtKB-KW"/>
</dbReference>
<keyword evidence="2 11" id="KW-0813">Transport</keyword>
<dbReference type="PANTHER" id="PTHR32552">
    <property type="entry name" value="FERRICHROME IRON RECEPTOR-RELATED"/>
    <property type="match status" value="1"/>
</dbReference>
<keyword evidence="6" id="KW-0408">Iron</keyword>
<keyword evidence="4" id="KW-0410">Iron transport</keyword>
<dbReference type="Proteomes" id="UP000238288">
    <property type="component" value="Chromosome PCAR9a"/>
</dbReference>
<evidence type="ECO:0000256" key="8">
    <source>
        <dbReference type="ARBA" id="ARBA00023077"/>
    </source>
</evidence>
<feature type="chain" id="PRO_5014381224" evidence="13">
    <location>
        <begin position="25"/>
        <end position="837"/>
    </location>
</feature>
<evidence type="ECO:0000256" key="7">
    <source>
        <dbReference type="ARBA" id="ARBA00023065"/>
    </source>
</evidence>
<comment type="subcellular location">
    <subcellularLocation>
        <location evidence="1 11">Cell outer membrane</location>
        <topology evidence="1 11">Multi-pass membrane protein</topology>
    </subcellularLocation>
</comment>
<evidence type="ECO:0000256" key="9">
    <source>
        <dbReference type="ARBA" id="ARBA00023136"/>
    </source>
</evidence>
<dbReference type="SUPFAM" id="SSF56935">
    <property type="entry name" value="Porins"/>
    <property type="match status" value="1"/>
</dbReference>
<dbReference type="OrthoDB" id="7051185at2"/>
<dbReference type="PANTHER" id="PTHR32552:SF81">
    <property type="entry name" value="TONB-DEPENDENT OUTER MEMBRANE RECEPTOR"/>
    <property type="match status" value="1"/>
</dbReference>
<dbReference type="InterPro" id="IPR039426">
    <property type="entry name" value="TonB-dep_rcpt-like"/>
</dbReference>
<keyword evidence="9 11" id="KW-0472">Membrane</keyword>
<accession>A0A2K4XAP6</accession>
<sequence>MNKSYLRSCILTACLTPLAISAQTAENIQESKTDGIELITVTALRKTESLQDVAVPIDAATGKELSRIGVTDATGLNKISPALNVVSGGGSNTVFFVRGVGNFAVNAYTDAALAFNVDGVFLGRPTATTASFLDVERIEVLKGPQGTLYGRNATAGAINVISAKPELGETFGNISIGAGNYGTITASGAVNLPISDDWAARFAIGKTKNDGYNDDGTAATDDTAFRARLFGEFSEDVNLTITTDYSTTKGNGNSPSFEGSYGFPLQGSNNHPKNIPGYNFNPAPDNVSAPHTGPATPAAVEYYTGLQTLPAFTSITPLYEPYIDNEFMGVSAELNVATSLGDLTIIPAYRENTVDVLFNNPAFQAAINQENHQQSSLEARFTTTVGALDLIMGGFYFDEAVDGLASFNQYSLQSTQDIENSSTKSTAFFVHGKYHLSDELRLVGAVRWTKDKKEFKGQADVFLNLCIRDLPAYPGGPEIPNCDGAPVIPVGTTVAETIASIDAADLPEGAPIANRGPVPYGQIPLFPGAPDNLRANLLFINQTQIDRVQENNEITYRAAIEYDIAQSNLLYASYETGYRSGGFSPTNGREEFLPEYINAWTFGSKNRFLDNYLQINAEAFIWDYEDQQASHFGIDGNGNSAFFTENIGQSSIKGIEIDILYQLTEATRIKGNVQYLKNEIEEFSYLQKTPDEAVNVVTGCDTEVKSVTDGEPTYNVDCSGKEGRNSPSLSLTASINHYLEFENGYSASVSLDARYRDERWVGFDFLPSQRAEDVVTLDTSVQLFSANDKWSILAYVRNVTDEEIKATSQLFANGGNTMVSTYEKPRTYGITFKYDFY</sequence>
<evidence type="ECO:0000256" key="1">
    <source>
        <dbReference type="ARBA" id="ARBA00004571"/>
    </source>
</evidence>
<evidence type="ECO:0000256" key="13">
    <source>
        <dbReference type="SAM" id="SignalP"/>
    </source>
</evidence>
<keyword evidence="10 11" id="KW-0998">Cell outer membrane</keyword>
<evidence type="ECO:0000256" key="5">
    <source>
        <dbReference type="ARBA" id="ARBA00022692"/>
    </source>
</evidence>
<dbReference type="Proteomes" id="UP000615003">
    <property type="component" value="Unassembled WGS sequence"/>
</dbReference>
<name>A0A2K4XAP6_PSEVC</name>
<feature type="signal peptide" evidence="13">
    <location>
        <begin position="1"/>
        <end position="24"/>
    </location>
</feature>
<evidence type="ECO:0000256" key="4">
    <source>
        <dbReference type="ARBA" id="ARBA00022496"/>
    </source>
</evidence>
<keyword evidence="5 11" id="KW-0812">Transmembrane</keyword>
<dbReference type="Pfam" id="PF00593">
    <property type="entry name" value="TonB_dep_Rec_b-barrel"/>
    <property type="match status" value="1"/>
</dbReference>
<dbReference type="GO" id="GO:0009279">
    <property type="term" value="C:cell outer membrane"/>
    <property type="evidence" value="ECO:0007669"/>
    <property type="project" value="UniProtKB-SubCell"/>
</dbReference>
<dbReference type="EMBL" id="LT965928">
    <property type="protein sequence ID" value="SOU41397.1"/>
    <property type="molecule type" value="Genomic_DNA"/>
</dbReference>
<evidence type="ECO:0000313" key="17">
    <source>
        <dbReference type="EMBL" id="SOU41397.1"/>
    </source>
</evidence>
<keyword evidence="3 11" id="KW-1134">Transmembrane beta strand</keyword>
<evidence type="ECO:0000256" key="3">
    <source>
        <dbReference type="ARBA" id="ARBA00022452"/>
    </source>
</evidence>
<evidence type="ECO:0000259" key="14">
    <source>
        <dbReference type="Pfam" id="PF00593"/>
    </source>
</evidence>
<keyword evidence="13" id="KW-0732">Signal</keyword>
<protein>
    <submittedName>
        <fullName evidence="17">Iron complex outermembrane recepter protein</fullName>
    </submittedName>
</protein>
<evidence type="ECO:0000256" key="2">
    <source>
        <dbReference type="ARBA" id="ARBA00022448"/>
    </source>
</evidence>
<evidence type="ECO:0000313" key="18">
    <source>
        <dbReference type="Proteomes" id="UP000238288"/>
    </source>
</evidence>
<reference evidence="16 19" key="1">
    <citation type="submission" date="2015-06" db="EMBL/GenBank/DDBJ databases">
        <title>Genome sequence of Pseudoalteromonas carrageenovora.</title>
        <authorList>
            <person name="Xie B.-B."/>
            <person name="Rong J.-C."/>
            <person name="Qin Q.-L."/>
            <person name="Zhang Y.-Z."/>
        </authorList>
    </citation>
    <scope>NUCLEOTIDE SEQUENCE [LARGE SCALE GENOMIC DNA]</scope>
    <source>
        <strain evidence="16 19">IAM 12662</strain>
    </source>
</reference>
<dbReference type="AlphaFoldDB" id="A0A2K4XAP6"/>
<evidence type="ECO:0000313" key="16">
    <source>
        <dbReference type="EMBL" id="MBE0383949.1"/>
    </source>
</evidence>
<gene>
    <name evidence="17" type="ORF">PCAR9_A30577</name>
    <name evidence="16" type="ORF">PCARR_a2278</name>
</gene>
<organism evidence="17 18">
    <name type="scientific">Pseudoalteromonas carrageenovora IAM 12662</name>
    <dbReference type="NCBI Taxonomy" id="1314868"/>
    <lineage>
        <taxon>Bacteria</taxon>
        <taxon>Pseudomonadati</taxon>
        <taxon>Pseudomonadota</taxon>
        <taxon>Gammaproteobacteria</taxon>
        <taxon>Alteromonadales</taxon>
        <taxon>Pseudoalteromonadaceae</taxon>
        <taxon>Pseudoalteromonas</taxon>
    </lineage>
</organism>
<evidence type="ECO:0000313" key="19">
    <source>
        <dbReference type="Proteomes" id="UP000615003"/>
    </source>
</evidence>
<feature type="domain" description="TonB-dependent receptor-like beta-barrel" evidence="14">
    <location>
        <begin position="322"/>
        <end position="799"/>
    </location>
</feature>
<dbReference type="RefSeq" id="WP_104642968.1">
    <property type="nucleotide sequence ID" value="NZ_AQGW01000023.1"/>
</dbReference>
<feature type="domain" description="TonB-dependent receptor plug" evidence="15">
    <location>
        <begin position="50"/>
        <end position="157"/>
    </location>
</feature>
<dbReference type="InterPro" id="IPR000531">
    <property type="entry name" value="Beta-barrel_TonB"/>
</dbReference>
<evidence type="ECO:0000259" key="15">
    <source>
        <dbReference type="Pfam" id="PF07715"/>
    </source>
</evidence>
<proteinExistence type="inferred from homology"/>
<dbReference type="EMBL" id="AQGW01000023">
    <property type="protein sequence ID" value="MBE0383949.1"/>
    <property type="molecule type" value="Genomic_DNA"/>
</dbReference>
<keyword evidence="19" id="KW-1185">Reference proteome</keyword>
<evidence type="ECO:0000256" key="11">
    <source>
        <dbReference type="PROSITE-ProRule" id="PRU01360"/>
    </source>
</evidence>